<gene>
    <name evidence="2" type="ORF">ACN42_g8183</name>
</gene>
<dbReference type="Proteomes" id="UP000055045">
    <property type="component" value="Unassembled WGS sequence"/>
</dbReference>
<accession>A0A101ME67</accession>
<keyword evidence="3" id="KW-1185">Reference proteome</keyword>
<reference evidence="2 3" key="1">
    <citation type="submission" date="2015-10" db="EMBL/GenBank/DDBJ databases">
        <title>Genome sequencing of Penicillium freii.</title>
        <authorList>
            <person name="Nguyen H.D."/>
            <person name="Visagie C.M."/>
            <person name="Seifert K.A."/>
        </authorList>
    </citation>
    <scope>NUCLEOTIDE SEQUENCE [LARGE SCALE GENOMIC DNA]</scope>
    <source>
        <strain evidence="2 3">DAOM 242723</strain>
    </source>
</reference>
<dbReference type="EMBL" id="LLXE01000251">
    <property type="protein sequence ID" value="KUM58952.1"/>
    <property type="molecule type" value="Genomic_DNA"/>
</dbReference>
<name>A0A101ME67_PENFR</name>
<feature type="region of interest" description="Disordered" evidence="1">
    <location>
        <begin position="66"/>
        <end position="88"/>
    </location>
</feature>
<evidence type="ECO:0000313" key="2">
    <source>
        <dbReference type="EMBL" id="KUM58952.1"/>
    </source>
</evidence>
<comment type="caution">
    <text evidence="2">The sequence shown here is derived from an EMBL/GenBank/DDBJ whole genome shotgun (WGS) entry which is preliminary data.</text>
</comment>
<organism evidence="2 3">
    <name type="scientific">Penicillium freii</name>
    <dbReference type="NCBI Taxonomy" id="48697"/>
    <lineage>
        <taxon>Eukaryota</taxon>
        <taxon>Fungi</taxon>
        <taxon>Dikarya</taxon>
        <taxon>Ascomycota</taxon>
        <taxon>Pezizomycotina</taxon>
        <taxon>Eurotiomycetes</taxon>
        <taxon>Eurotiomycetidae</taxon>
        <taxon>Eurotiales</taxon>
        <taxon>Aspergillaceae</taxon>
        <taxon>Penicillium</taxon>
    </lineage>
</organism>
<proteinExistence type="predicted"/>
<dbReference type="AlphaFoldDB" id="A0A101ME67"/>
<evidence type="ECO:0000256" key="1">
    <source>
        <dbReference type="SAM" id="MobiDB-lite"/>
    </source>
</evidence>
<sequence>MTWACQGSGSRFLESYLYFILMLPQSTIVRNEGIPFKKKDILRLRATKSRQKAMVGSDVLTRQSNGELVGRSYGENEGLTDDEGKLES</sequence>
<protein>
    <submittedName>
        <fullName evidence="2">Uncharacterized protein</fullName>
    </submittedName>
</protein>
<evidence type="ECO:0000313" key="3">
    <source>
        <dbReference type="Proteomes" id="UP000055045"/>
    </source>
</evidence>